<accession>A0ABW0S577</accession>
<evidence type="ECO:0000313" key="1">
    <source>
        <dbReference type="EMBL" id="MFC5550492.1"/>
    </source>
</evidence>
<gene>
    <name evidence="1" type="ORF">ACFPO9_18395</name>
</gene>
<comment type="caution">
    <text evidence="1">The sequence shown here is derived from an EMBL/GenBank/DDBJ whole genome shotgun (WGS) entry which is preliminary data.</text>
</comment>
<protein>
    <submittedName>
        <fullName evidence="1">Uncharacterized protein</fullName>
    </submittedName>
</protein>
<sequence length="85" mass="9127">MSTSNYLLTLCLPLLTVLLVFAIKHVSAVLQARARFAQDDAYRQLAAQAAQTQAETAAQLAAIGAALARLESRTASVEQILKQVE</sequence>
<evidence type="ECO:0000313" key="2">
    <source>
        <dbReference type="Proteomes" id="UP001596086"/>
    </source>
</evidence>
<proteinExistence type="predicted"/>
<dbReference type="RefSeq" id="WP_379773160.1">
    <property type="nucleotide sequence ID" value="NZ_JBHSMZ010000015.1"/>
</dbReference>
<dbReference type="Proteomes" id="UP001596086">
    <property type="component" value="Unassembled WGS sequence"/>
</dbReference>
<organism evidence="1 2">
    <name type="scientific">Massilia aerilata</name>
    <dbReference type="NCBI Taxonomy" id="453817"/>
    <lineage>
        <taxon>Bacteria</taxon>
        <taxon>Pseudomonadati</taxon>
        <taxon>Pseudomonadota</taxon>
        <taxon>Betaproteobacteria</taxon>
        <taxon>Burkholderiales</taxon>
        <taxon>Oxalobacteraceae</taxon>
        <taxon>Telluria group</taxon>
        <taxon>Massilia</taxon>
    </lineage>
</organism>
<name>A0ABW0S577_9BURK</name>
<keyword evidence="2" id="KW-1185">Reference proteome</keyword>
<reference evidence="2" key="1">
    <citation type="journal article" date="2019" name="Int. J. Syst. Evol. Microbiol.">
        <title>The Global Catalogue of Microorganisms (GCM) 10K type strain sequencing project: providing services to taxonomists for standard genome sequencing and annotation.</title>
        <authorList>
            <consortium name="The Broad Institute Genomics Platform"/>
            <consortium name="The Broad Institute Genome Sequencing Center for Infectious Disease"/>
            <person name="Wu L."/>
            <person name="Ma J."/>
        </authorList>
    </citation>
    <scope>NUCLEOTIDE SEQUENCE [LARGE SCALE GENOMIC DNA]</scope>
    <source>
        <strain evidence="2">CGMCC 4.5798</strain>
    </source>
</reference>
<dbReference type="EMBL" id="JBHSMZ010000015">
    <property type="protein sequence ID" value="MFC5550492.1"/>
    <property type="molecule type" value="Genomic_DNA"/>
</dbReference>